<protein>
    <submittedName>
        <fullName evidence="3">YceI family protein</fullName>
    </submittedName>
</protein>
<sequence>MHRFRSSVWLWCLAAFLLPPAPAHAAGAGYRYDTVHSQIVFSISHDGYSRPFGRLHIAKGWLRFDPDDWSTAATELDIDLAGVDMGDADWNKAVCKPALLDCARDRYAHFVSSSVERKDDHHGVLHGQLTLHGISRPVSVPFTFNRAAKTIYGLHTVAGFSATAMLDREAFGITADAGSIGQQVGVWLEIEAIRDERAIPASKEQP</sequence>
<dbReference type="PANTHER" id="PTHR34406">
    <property type="entry name" value="PROTEIN YCEI"/>
    <property type="match status" value="1"/>
</dbReference>
<accession>A0ABW0T0X9</accession>
<proteinExistence type="predicted"/>
<dbReference type="InterPro" id="IPR036761">
    <property type="entry name" value="TTHA0802/YceI-like_sf"/>
</dbReference>
<comment type="caution">
    <text evidence="3">The sequence shown here is derived from an EMBL/GenBank/DDBJ whole genome shotgun (WGS) entry which is preliminary data.</text>
</comment>
<evidence type="ECO:0000259" key="2">
    <source>
        <dbReference type="SMART" id="SM00867"/>
    </source>
</evidence>
<organism evidence="3 4">
    <name type="scientific">Rhodanobacter terrae</name>
    <dbReference type="NCBI Taxonomy" id="418647"/>
    <lineage>
        <taxon>Bacteria</taxon>
        <taxon>Pseudomonadati</taxon>
        <taxon>Pseudomonadota</taxon>
        <taxon>Gammaproteobacteria</taxon>
        <taxon>Lysobacterales</taxon>
        <taxon>Rhodanobacteraceae</taxon>
        <taxon>Rhodanobacter</taxon>
    </lineage>
</organism>
<dbReference type="EMBL" id="JBHSNG010000014">
    <property type="protein sequence ID" value="MFC5582095.1"/>
    <property type="molecule type" value="Genomic_DNA"/>
</dbReference>
<dbReference type="Proteomes" id="UP001596111">
    <property type="component" value="Unassembled WGS sequence"/>
</dbReference>
<evidence type="ECO:0000256" key="1">
    <source>
        <dbReference type="SAM" id="SignalP"/>
    </source>
</evidence>
<dbReference type="RefSeq" id="WP_377327854.1">
    <property type="nucleotide sequence ID" value="NZ_JBHSNG010000014.1"/>
</dbReference>
<dbReference type="PANTHER" id="PTHR34406:SF1">
    <property type="entry name" value="PROTEIN YCEI"/>
    <property type="match status" value="1"/>
</dbReference>
<dbReference type="Pfam" id="PF04264">
    <property type="entry name" value="YceI"/>
    <property type="match status" value="1"/>
</dbReference>
<reference evidence="4" key="1">
    <citation type="journal article" date="2019" name="Int. J. Syst. Evol. Microbiol.">
        <title>The Global Catalogue of Microorganisms (GCM) 10K type strain sequencing project: providing services to taxonomists for standard genome sequencing and annotation.</title>
        <authorList>
            <consortium name="The Broad Institute Genomics Platform"/>
            <consortium name="The Broad Institute Genome Sequencing Center for Infectious Disease"/>
            <person name="Wu L."/>
            <person name="Ma J."/>
        </authorList>
    </citation>
    <scope>NUCLEOTIDE SEQUENCE [LARGE SCALE GENOMIC DNA]</scope>
    <source>
        <strain evidence="4">CGMCC 1.13587</strain>
    </source>
</reference>
<feature type="chain" id="PRO_5046478465" evidence="1">
    <location>
        <begin position="26"/>
        <end position="206"/>
    </location>
</feature>
<keyword evidence="4" id="KW-1185">Reference proteome</keyword>
<evidence type="ECO:0000313" key="3">
    <source>
        <dbReference type="EMBL" id="MFC5582095.1"/>
    </source>
</evidence>
<evidence type="ECO:0000313" key="4">
    <source>
        <dbReference type="Proteomes" id="UP001596111"/>
    </source>
</evidence>
<dbReference type="SMART" id="SM00867">
    <property type="entry name" value="YceI"/>
    <property type="match status" value="1"/>
</dbReference>
<dbReference type="InterPro" id="IPR007372">
    <property type="entry name" value="Lipid/polyisoprenoid-bd_YceI"/>
</dbReference>
<feature type="signal peptide" evidence="1">
    <location>
        <begin position="1"/>
        <end position="25"/>
    </location>
</feature>
<gene>
    <name evidence="3" type="ORF">ACFPPB_13310</name>
</gene>
<keyword evidence="1" id="KW-0732">Signal</keyword>
<dbReference type="Gene3D" id="2.40.128.110">
    <property type="entry name" value="Lipid/polyisoprenoid-binding, YceI-like"/>
    <property type="match status" value="1"/>
</dbReference>
<dbReference type="SUPFAM" id="SSF101874">
    <property type="entry name" value="YceI-like"/>
    <property type="match status" value="1"/>
</dbReference>
<name>A0ABW0T0X9_9GAMM</name>
<feature type="domain" description="Lipid/polyisoprenoid-binding YceI-like" evidence="2">
    <location>
        <begin position="29"/>
        <end position="193"/>
    </location>
</feature>